<evidence type="ECO:0000313" key="1">
    <source>
        <dbReference type="EMBL" id="ACF13592.1"/>
    </source>
</evidence>
<keyword evidence="2" id="KW-1185">Reference proteome</keyword>
<organism evidence="1 2">
    <name type="scientific">Chloroherpeton thalassium (strain ATCC 35110 / GB-78)</name>
    <dbReference type="NCBI Taxonomy" id="517418"/>
    <lineage>
        <taxon>Bacteria</taxon>
        <taxon>Pseudomonadati</taxon>
        <taxon>Chlorobiota</taxon>
        <taxon>Chlorobiia</taxon>
        <taxon>Chlorobiales</taxon>
        <taxon>Chloroherpetonaceae</taxon>
        <taxon>Chloroherpeton</taxon>
    </lineage>
</organism>
<dbReference type="EMBL" id="CP001100">
    <property type="protein sequence ID" value="ACF13592.1"/>
    <property type="molecule type" value="Genomic_DNA"/>
</dbReference>
<gene>
    <name evidence="1" type="ordered locus">Ctha_1128</name>
</gene>
<reference evidence="1 2" key="1">
    <citation type="submission" date="2008-06" db="EMBL/GenBank/DDBJ databases">
        <title>Complete sequence of Chloroherpeton thalassium ATCC 35110.</title>
        <authorList>
            <consortium name="US DOE Joint Genome Institute"/>
            <person name="Lucas S."/>
            <person name="Copeland A."/>
            <person name="Lapidus A."/>
            <person name="Glavina del Rio T."/>
            <person name="Dalin E."/>
            <person name="Tice H."/>
            <person name="Bruce D."/>
            <person name="Goodwin L."/>
            <person name="Pitluck S."/>
            <person name="Schmutz J."/>
            <person name="Larimer F."/>
            <person name="Land M."/>
            <person name="Hauser L."/>
            <person name="Kyrpides N."/>
            <person name="Mikhailova N."/>
            <person name="Liu Z."/>
            <person name="Li T."/>
            <person name="Zhao F."/>
            <person name="Overmann J."/>
            <person name="Bryant D.A."/>
            <person name="Richardson P."/>
        </authorList>
    </citation>
    <scope>NUCLEOTIDE SEQUENCE [LARGE SCALE GENOMIC DNA]</scope>
    <source>
        <strain evidence="2">ATCC 35110 / GB-78</strain>
    </source>
</reference>
<sequence>MTEFFVNDCEEEGFRVVMLNGVKHPFVRFTQDSSAKKAQNGRGFA</sequence>
<dbReference type="KEGG" id="cts:Ctha_1128"/>
<dbReference type="HOGENOM" id="CLU_3326320_0_0_10"/>
<proteinExistence type="predicted"/>
<protein>
    <submittedName>
        <fullName evidence="1">Uncharacterized protein</fullName>
    </submittedName>
</protein>
<dbReference type="STRING" id="517418.Ctha_1128"/>
<dbReference type="Proteomes" id="UP000001208">
    <property type="component" value="Chromosome"/>
</dbReference>
<evidence type="ECO:0000313" key="2">
    <source>
        <dbReference type="Proteomes" id="UP000001208"/>
    </source>
</evidence>
<dbReference type="AlphaFoldDB" id="B3QYG4"/>
<name>B3QYG4_CHLT3</name>
<accession>B3QYG4</accession>